<reference evidence="7 8" key="1">
    <citation type="journal article" date="2021" name="Sci. Rep.">
        <title>The distribution of antibiotic resistance genes in chicken gut microbiota commensals.</title>
        <authorList>
            <person name="Juricova H."/>
            <person name="Matiasovicova J."/>
            <person name="Kubasova T."/>
            <person name="Cejkova D."/>
            <person name="Rychlik I."/>
        </authorList>
    </citation>
    <scope>NUCLEOTIDE SEQUENCE [LARGE SCALE GENOMIC DNA]</scope>
    <source>
        <strain evidence="7 8">An411</strain>
    </source>
</reference>
<evidence type="ECO:0000256" key="2">
    <source>
        <dbReference type="ARBA" id="ARBA00012224"/>
    </source>
</evidence>
<evidence type="ECO:0000256" key="5">
    <source>
        <dbReference type="ARBA" id="ARBA00037974"/>
    </source>
</evidence>
<evidence type="ECO:0000256" key="1">
    <source>
        <dbReference type="ARBA" id="ARBA00001933"/>
    </source>
</evidence>
<dbReference type="PANTHER" id="PTHR43525:SF1">
    <property type="entry name" value="PROTEIN MALY"/>
    <property type="match status" value="1"/>
</dbReference>
<evidence type="ECO:0000313" key="8">
    <source>
        <dbReference type="Proteomes" id="UP000719500"/>
    </source>
</evidence>
<comment type="similarity">
    <text evidence="5">Belongs to the class-II pyridoxal-phosphate-dependent aminotransferase family. MalY/PatB cystathionine beta-lyase subfamily.</text>
</comment>
<comment type="caution">
    <text evidence="7">The sequence shown here is derived from an EMBL/GenBank/DDBJ whole genome shotgun (WGS) entry which is preliminary data.</text>
</comment>
<sequence length="384" mass="43436">MEELIYRDRRGTNSNKWNHLTGRFTREGLLGLWVADMDFAAPACVREALRRKVDFGVFGYDTAPDSYYEAFIRWEKTYHGYAVQRDWLRYSPGVVAAFNWFVQLFTQPGDGVLVQTPVYYPFLSAATDNGCRLICSELVNSDGVYTIDFADFERKLAEERVKVFLLCSPHNPVGRVWRREELERMLSLCRQYGVRVIADEIHHDFTYGEPSHIPTATVGDHDDMLVTLTAPSKTFNLAGLKTSVIIIPDPELRKSWDAYTGKLHTDSGNSFGVTAAEAAYTGGRPWLDQVLRTVRGNYEILRTELLPRKPDLRLSPLEGTYLAWLDLGAYVRPDQMVDVVEGKCGLAVDYGSWFGGNAATHIRVNLATRPENIRQAADALAEHL</sequence>
<dbReference type="Gene3D" id="3.40.640.10">
    <property type="entry name" value="Type I PLP-dependent aspartate aminotransferase-like (Major domain)"/>
    <property type="match status" value="1"/>
</dbReference>
<dbReference type="Gene3D" id="3.90.1150.10">
    <property type="entry name" value="Aspartate Aminotransferase, domain 1"/>
    <property type="match status" value="1"/>
</dbReference>
<dbReference type="GO" id="GO:0008483">
    <property type="term" value="F:transaminase activity"/>
    <property type="evidence" value="ECO:0007669"/>
    <property type="project" value="UniProtKB-KW"/>
</dbReference>
<dbReference type="InterPro" id="IPR015422">
    <property type="entry name" value="PyrdxlP-dep_Trfase_small"/>
</dbReference>
<proteinExistence type="inferred from homology"/>
<accession>A0ABS2FTG4</accession>
<comment type="cofactor">
    <cofactor evidence="1">
        <name>pyridoxal 5'-phosphate</name>
        <dbReference type="ChEBI" id="CHEBI:597326"/>
    </cofactor>
</comment>
<evidence type="ECO:0000259" key="6">
    <source>
        <dbReference type="Pfam" id="PF00155"/>
    </source>
</evidence>
<dbReference type="EMBL" id="JACSNX010000005">
    <property type="protein sequence ID" value="MBM6850914.1"/>
    <property type="molecule type" value="Genomic_DNA"/>
</dbReference>
<dbReference type="InterPro" id="IPR015424">
    <property type="entry name" value="PyrdxlP-dep_Trfase"/>
</dbReference>
<dbReference type="InterPro" id="IPR051798">
    <property type="entry name" value="Class-II_PLP-Dep_Aminotrans"/>
</dbReference>
<evidence type="ECO:0000256" key="3">
    <source>
        <dbReference type="ARBA" id="ARBA00022898"/>
    </source>
</evidence>
<dbReference type="NCBIfam" id="TIGR04350">
    <property type="entry name" value="C_S_lyase_PatB"/>
    <property type="match status" value="1"/>
</dbReference>
<dbReference type="InterPro" id="IPR027619">
    <property type="entry name" value="C-S_lyase_PatB-like"/>
</dbReference>
<dbReference type="InterPro" id="IPR015421">
    <property type="entry name" value="PyrdxlP-dep_Trfase_major"/>
</dbReference>
<dbReference type="SUPFAM" id="SSF53383">
    <property type="entry name" value="PLP-dependent transferases"/>
    <property type="match status" value="1"/>
</dbReference>
<dbReference type="Proteomes" id="UP000719500">
    <property type="component" value="Unassembled WGS sequence"/>
</dbReference>
<keyword evidence="7" id="KW-0808">Transferase</keyword>
<keyword evidence="8" id="KW-1185">Reference proteome</keyword>
<keyword evidence="4" id="KW-0456">Lyase</keyword>
<evidence type="ECO:0000313" key="7">
    <source>
        <dbReference type="EMBL" id="MBM6850914.1"/>
    </source>
</evidence>
<keyword evidence="7" id="KW-0032">Aminotransferase</keyword>
<dbReference type="InterPro" id="IPR004839">
    <property type="entry name" value="Aminotransferase_I/II_large"/>
</dbReference>
<keyword evidence="3" id="KW-0663">Pyridoxal phosphate</keyword>
<dbReference type="CDD" id="cd00609">
    <property type="entry name" value="AAT_like"/>
    <property type="match status" value="1"/>
</dbReference>
<dbReference type="Pfam" id="PF00155">
    <property type="entry name" value="Aminotran_1_2"/>
    <property type="match status" value="1"/>
</dbReference>
<evidence type="ECO:0000256" key="4">
    <source>
        <dbReference type="ARBA" id="ARBA00023239"/>
    </source>
</evidence>
<protein>
    <recommendedName>
        <fullName evidence="2">cysteine-S-conjugate beta-lyase</fullName>
        <ecNumber evidence="2">4.4.1.13</ecNumber>
    </recommendedName>
</protein>
<name>A0ABS2FTG4_9FIRM</name>
<dbReference type="PANTHER" id="PTHR43525">
    <property type="entry name" value="PROTEIN MALY"/>
    <property type="match status" value="1"/>
</dbReference>
<organism evidence="7 8">
    <name type="scientific">Oscillibacter valericigenes</name>
    <dbReference type="NCBI Taxonomy" id="351091"/>
    <lineage>
        <taxon>Bacteria</taxon>
        <taxon>Bacillati</taxon>
        <taxon>Bacillota</taxon>
        <taxon>Clostridia</taxon>
        <taxon>Eubacteriales</taxon>
        <taxon>Oscillospiraceae</taxon>
        <taxon>Oscillibacter</taxon>
    </lineage>
</organism>
<dbReference type="EC" id="4.4.1.13" evidence="2"/>
<feature type="domain" description="Aminotransferase class I/classII large" evidence="6">
    <location>
        <begin position="32"/>
        <end position="380"/>
    </location>
</feature>
<dbReference type="RefSeq" id="WP_204803402.1">
    <property type="nucleotide sequence ID" value="NZ_JACSNX010000005.1"/>
</dbReference>
<gene>
    <name evidence="7" type="ORF">H9X91_05610</name>
</gene>